<comment type="caution">
    <text evidence="2">The sequence shown here is derived from an EMBL/GenBank/DDBJ whole genome shotgun (WGS) entry which is preliminary data.</text>
</comment>
<evidence type="ECO:0000313" key="3">
    <source>
        <dbReference type="Proteomes" id="UP000593576"/>
    </source>
</evidence>
<dbReference type="AlphaFoldDB" id="A0A7J9MJA3"/>
<organism evidence="2 3">
    <name type="scientific">Gossypium schwendimanii</name>
    <name type="common">Cotton</name>
    <dbReference type="NCBI Taxonomy" id="34291"/>
    <lineage>
        <taxon>Eukaryota</taxon>
        <taxon>Viridiplantae</taxon>
        <taxon>Streptophyta</taxon>
        <taxon>Embryophyta</taxon>
        <taxon>Tracheophyta</taxon>
        <taxon>Spermatophyta</taxon>
        <taxon>Magnoliopsida</taxon>
        <taxon>eudicotyledons</taxon>
        <taxon>Gunneridae</taxon>
        <taxon>Pentapetalae</taxon>
        <taxon>rosids</taxon>
        <taxon>malvids</taxon>
        <taxon>Malvales</taxon>
        <taxon>Malvaceae</taxon>
        <taxon>Malvoideae</taxon>
        <taxon>Gossypium</taxon>
    </lineage>
</organism>
<dbReference type="OrthoDB" id="1744872at2759"/>
<keyword evidence="3" id="KW-1185">Reference proteome</keyword>
<sequence>MGFNRLTNKQTLWIQLFCAKYKVKDDYPMDISRGSRSFLWRSLSKVWPLLRQSLAWSVGDGRLIKLGLDFWHCMVNRDVIPYIVGILPPNPSIGQVKLISKWSTNGEFTVKSMYNYLMWNRLNPVDNKWRLAWSFVGLQRVRQFLWLVFKERLLTNVKRFRRGMVGNHSCLLCGNSVESIIHVLRDCSKARGLWKQIIPKSISMQFFSVMLLDWIPLNLMNEFDLAYTEVEWQSLFGIICWNLLKQRNLWIFQGEDVDLRHILHSS</sequence>
<name>A0A7J9MJA3_GOSSC</name>
<accession>A0A7J9MJA3</accession>
<evidence type="ECO:0000259" key="1">
    <source>
        <dbReference type="Pfam" id="PF13966"/>
    </source>
</evidence>
<dbReference type="Proteomes" id="UP000593576">
    <property type="component" value="Unassembled WGS sequence"/>
</dbReference>
<proteinExistence type="predicted"/>
<feature type="domain" description="Reverse transcriptase zinc-binding" evidence="1">
    <location>
        <begin position="108"/>
        <end position="194"/>
    </location>
</feature>
<reference evidence="2 3" key="1">
    <citation type="journal article" date="2019" name="Genome Biol. Evol.">
        <title>Insights into the evolution of the New World diploid cottons (Gossypium, subgenus Houzingenia) based on genome sequencing.</title>
        <authorList>
            <person name="Grover C.E."/>
            <person name="Arick M.A. 2nd"/>
            <person name="Thrash A."/>
            <person name="Conover J.L."/>
            <person name="Sanders W.S."/>
            <person name="Peterson D.G."/>
            <person name="Frelichowski J.E."/>
            <person name="Scheffler J.A."/>
            <person name="Scheffler B.E."/>
            <person name="Wendel J.F."/>
        </authorList>
    </citation>
    <scope>NUCLEOTIDE SEQUENCE [LARGE SCALE GENOMIC DNA]</scope>
    <source>
        <strain evidence="2">1</strain>
        <tissue evidence="2">Leaf</tissue>
    </source>
</reference>
<protein>
    <recommendedName>
        <fullName evidence="1">Reverse transcriptase zinc-binding domain-containing protein</fullName>
    </recommendedName>
</protein>
<evidence type="ECO:0000313" key="2">
    <source>
        <dbReference type="EMBL" id="MBA0871041.1"/>
    </source>
</evidence>
<dbReference type="Pfam" id="PF13966">
    <property type="entry name" value="zf-RVT"/>
    <property type="match status" value="1"/>
</dbReference>
<gene>
    <name evidence="2" type="ORF">Goshw_020529</name>
</gene>
<dbReference type="InterPro" id="IPR026960">
    <property type="entry name" value="RVT-Znf"/>
</dbReference>
<dbReference type="EMBL" id="JABFAF010000011">
    <property type="protein sequence ID" value="MBA0871041.1"/>
    <property type="molecule type" value="Genomic_DNA"/>
</dbReference>